<dbReference type="SUPFAM" id="SSF51735">
    <property type="entry name" value="NAD(P)-binding Rossmann-fold domains"/>
    <property type="match status" value="1"/>
</dbReference>
<sequence>MLRREDLSGKRVVVTGATGFLGGYVVDQLQRADATVIAVVDRSRTARRPEHPARSIETLWFDRPEKLAESVQSAKPDYVVHLHAAVTTDRSAAAVRSTLETNLLPSLDLMTACAETQVKRLILLGSGEEFGPVTGPFDENTASDPASPYGASKAAITAYARMFHRAFQLPVVVLRPSVVYGPFQAPRMLIPQVLQSLFDGKEVAVTEGRQTRDFIHVEDVAKGVVSALVREGIEGRSFNLASGEVVTVRDCLERIEHITGRHGLIRYGALPYKTGEIFSYEPIVERTFSALNWRPALSLEEGLTKTWESVRDG</sequence>
<dbReference type="Pfam" id="PF01370">
    <property type="entry name" value="Epimerase"/>
    <property type="match status" value="1"/>
</dbReference>
<evidence type="ECO:0000259" key="2">
    <source>
        <dbReference type="Pfam" id="PF01370"/>
    </source>
</evidence>
<dbReference type="Gene3D" id="3.40.50.720">
    <property type="entry name" value="NAD(P)-binding Rossmann-like Domain"/>
    <property type="match status" value="1"/>
</dbReference>
<evidence type="ECO:0000256" key="1">
    <source>
        <dbReference type="ARBA" id="ARBA00007637"/>
    </source>
</evidence>
<proteinExistence type="inferred from homology"/>
<dbReference type="InterPro" id="IPR020904">
    <property type="entry name" value="Sc_DH/Rdtase_CS"/>
</dbReference>
<comment type="caution">
    <text evidence="3">The sequence shown here is derived from an EMBL/GenBank/DDBJ whole genome shotgun (WGS) entry which is preliminary data.</text>
</comment>
<protein>
    <submittedName>
        <fullName evidence="3">Nucleoside-diphosphate-sugar epimerase</fullName>
    </submittedName>
</protein>
<evidence type="ECO:0000313" key="4">
    <source>
        <dbReference type="Proteomes" id="UP000569092"/>
    </source>
</evidence>
<reference evidence="3 4" key="1">
    <citation type="submission" date="2020-08" db="EMBL/GenBank/DDBJ databases">
        <title>Genomic Encyclopedia of Type Strains, Phase IV (KMG-V): Genome sequencing to study the core and pangenomes of soil and plant-associated prokaryotes.</title>
        <authorList>
            <person name="Whitman W."/>
        </authorList>
    </citation>
    <scope>NUCLEOTIDE SEQUENCE [LARGE SCALE GENOMIC DNA]</scope>
    <source>
        <strain evidence="3 4">M8US30</strain>
    </source>
</reference>
<dbReference type="AlphaFoldDB" id="A0A7W8J831"/>
<evidence type="ECO:0000313" key="3">
    <source>
        <dbReference type="EMBL" id="MBB5344349.1"/>
    </source>
</evidence>
<feature type="domain" description="NAD-dependent epimerase/dehydratase" evidence="2">
    <location>
        <begin position="12"/>
        <end position="241"/>
    </location>
</feature>
<dbReference type="InterPro" id="IPR036291">
    <property type="entry name" value="NAD(P)-bd_dom_sf"/>
</dbReference>
<dbReference type="PANTHER" id="PTHR43000">
    <property type="entry name" value="DTDP-D-GLUCOSE 4,6-DEHYDRATASE-RELATED"/>
    <property type="match status" value="1"/>
</dbReference>
<dbReference type="PROSITE" id="PS00061">
    <property type="entry name" value="ADH_SHORT"/>
    <property type="match status" value="1"/>
</dbReference>
<dbReference type="EMBL" id="JACHDZ010000003">
    <property type="protein sequence ID" value="MBB5344349.1"/>
    <property type="molecule type" value="Genomic_DNA"/>
</dbReference>
<gene>
    <name evidence="3" type="ORF">HDF10_002328</name>
</gene>
<dbReference type="Proteomes" id="UP000569092">
    <property type="component" value="Unassembled WGS sequence"/>
</dbReference>
<name>A0A7W8J831_9BACT</name>
<dbReference type="InterPro" id="IPR001509">
    <property type="entry name" value="Epimerase_deHydtase"/>
</dbReference>
<comment type="similarity">
    <text evidence="1">Belongs to the NAD(P)-dependent epimerase/dehydratase family.</text>
</comment>
<accession>A0A7W8J831</accession>
<organism evidence="3 4">
    <name type="scientific">Tunturiibacter lichenicola</name>
    <dbReference type="NCBI Taxonomy" id="2051959"/>
    <lineage>
        <taxon>Bacteria</taxon>
        <taxon>Pseudomonadati</taxon>
        <taxon>Acidobacteriota</taxon>
        <taxon>Terriglobia</taxon>
        <taxon>Terriglobales</taxon>
        <taxon>Acidobacteriaceae</taxon>
        <taxon>Tunturiibacter</taxon>
    </lineage>
</organism>